<keyword evidence="3" id="KW-1185">Reference proteome</keyword>
<dbReference type="OrthoDB" id="1711136at2759"/>
<sequence length="488" mass="52566">MNLGSTWYNLQFNRNRLLPQAADTPVTPMAQPPETPQGEPTIVNINPAGGKDKKSSEPLFGPSIGSVSAGPAWTLSGEKKVVTDELTQDIITSWIEKSKEPSHPTTTLQALVNLKRPTLRLSPLSAVHDDSGGTNTVDQHHHGLEFEYDCDAPKCGIYVNVHLPKTHPDAPAASSHSSSLCKLQVFETVVEGGFGNRLTLEEGALLELGRFENSQANSQQAEGSQTNVEEPSGEVPALGNIPTSPSTLDVTAAASSNANTSNSSHARRRFTQFHFRRRHNRSVAGPALTVVDAEPAAANEGKAKDGKEDSEDGVKVTIRLAALDEQGTELSSPNEQITYLHIVRFGQKAEGEDGSEEDSRPWVVRVVKREATIGPHTFHLHEIFGLTSTSSHTPAPTTPLPTAAHTYPPDESQGTGGAAADATTLSPSRLLCLVLSTRGCPSTVPPPRRVQGMRTEHGRVRSGWEYHAERSPGAWHSDTWGRRGWCGQ</sequence>
<dbReference type="GO" id="GO:0008270">
    <property type="term" value="F:zinc ion binding"/>
    <property type="evidence" value="ECO:0007669"/>
    <property type="project" value="UniProtKB-KW"/>
</dbReference>
<comment type="caution">
    <text evidence="2">The sequence shown here is derived from an EMBL/GenBank/DDBJ whole genome shotgun (WGS) entry which is preliminary data.</text>
</comment>
<dbReference type="GO" id="GO:0016567">
    <property type="term" value="P:protein ubiquitination"/>
    <property type="evidence" value="ECO:0007669"/>
    <property type="project" value="TreeGrafter"/>
</dbReference>
<feature type="region of interest" description="Disordered" evidence="1">
    <location>
        <begin position="214"/>
        <end position="267"/>
    </location>
</feature>
<dbReference type="GO" id="GO:0061630">
    <property type="term" value="F:ubiquitin protein ligase activity"/>
    <property type="evidence" value="ECO:0007669"/>
    <property type="project" value="UniProtKB-EC"/>
</dbReference>
<dbReference type="GO" id="GO:0005737">
    <property type="term" value="C:cytoplasm"/>
    <property type="evidence" value="ECO:0007669"/>
    <property type="project" value="TreeGrafter"/>
</dbReference>
<feature type="region of interest" description="Disordered" evidence="1">
    <location>
        <begin position="284"/>
        <end position="312"/>
    </location>
</feature>
<evidence type="ECO:0000313" key="3">
    <source>
        <dbReference type="Proteomes" id="UP001148786"/>
    </source>
</evidence>
<feature type="region of interest" description="Disordered" evidence="1">
    <location>
        <begin position="388"/>
        <end position="421"/>
    </location>
</feature>
<protein>
    <submittedName>
        <fullName evidence="2">Uncharacterized protein</fullName>
    </submittedName>
</protein>
<proteinExistence type="predicted"/>
<evidence type="ECO:0000256" key="1">
    <source>
        <dbReference type="SAM" id="MobiDB-lite"/>
    </source>
</evidence>
<name>A0A9W8JVF9_9AGAR</name>
<feature type="compositionally biased region" description="Low complexity" evidence="1">
    <location>
        <begin position="251"/>
        <end position="264"/>
    </location>
</feature>
<feature type="compositionally biased region" description="Low complexity" evidence="1">
    <location>
        <begin position="388"/>
        <end position="409"/>
    </location>
</feature>
<dbReference type="AlphaFoldDB" id="A0A9W8JVF9"/>
<dbReference type="PANTHER" id="PTHR22996:SF0">
    <property type="entry name" value="RE60872P-RELATED"/>
    <property type="match status" value="1"/>
</dbReference>
<dbReference type="EMBL" id="JANKHO010001002">
    <property type="protein sequence ID" value="KAJ3504502.1"/>
    <property type="molecule type" value="Genomic_DNA"/>
</dbReference>
<feature type="compositionally biased region" description="Polar residues" evidence="1">
    <location>
        <begin position="214"/>
        <end position="229"/>
    </location>
</feature>
<accession>A0A9W8JVF9</accession>
<evidence type="ECO:0000313" key="2">
    <source>
        <dbReference type="EMBL" id="KAJ3504502.1"/>
    </source>
</evidence>
<organism evidence="2 3">
    <name type="scientific">Agrocybe chaxingu</name>
    <dbReference type="NCBI Taxonomy" id="84603"/>
    <lineage>
        <taxon>Eukaryota</taxon>
        <taxon>Fungi</taxon>
        <taxon>Dikarya</taxon>
        <taxon>Basidiomycota</taxon>
        <taxon>Agaricomycotina</taxon>
        <taxon>Agaricomycetes</taxon>
        <taxon>Agaricomycetidae</taxon>
        <taxon>Agaricales</taxon>
        <taxon>Agaricineae</taxon>
        <taxon>Strophariaceae</taxon>
        <taxon>Agrocybe</taxon>
    </lineage>
</organism>
<dbReference type="PANTHER" id="PTHR22996">
    <property type="entry name" value="MAHOGUNIN"/>
    <property type="match status" value="1"/>
</dbReference>
<gene>
    <name evidence="2" type="ORF">NLJ89_g7901</name>
</gene>
<feature type="region of interest" description="Disordered" evidence="1">
    <location>
        <begin position="23"/>
        <end position="63"/>
    </location>
</feature>
<reference evidence="2" key="1">
    <citation type="submission" date="2022-07" db="EMBL/GenBank/DDBJ databases">
        <title>Genome Sequence of Agrocybe chaxingu.</title>
        <authorList>
            <person name="Buettner E."/>
        </authorList>
    </citation>
    <scope>NUCLEOTIDE SEQUENCE</scope>
    <source>
        <strain evidence="2">MP-N11</strain>
    </source>
</reference>
<dbReference type="InterPro" id="IPR045194">
    <property type="entry name" value="MGRN1/RNF157-like"/>
</dbReference>
<dbReference type="Proteomes" id="UP001148786">
    <property type="component" value="Unassembled WGS sequence"/>
</dbReference>